<evidence type="ECO:0000256" key="3">
    <source>
        <dbReference type="ARBA" id="ARBA00022806"/>
    </source>
</evidence>
<dbReference type="InterPro" id="IPR000330">
    <property type="entry name" value="SNF2_N"/>
</dbReference>
<dbReference type="PROSITE" id="PS51192">
    <property type="entry name" value="HELICASE_ATP_BIND_1"/>
    <property type="match status" value="1"/>
</dbReference>
<dbReference type="InterPro" id="IPR014001">
    <property type="entry name" value="Helicase_ATP-bd"/>
</dbReference>
<reference evidence="7" key="1">
    <citation type="submission" date="2009-10" db="EMBL/GenBank/DDBJ databases">
        <title>Diversity of trophic interactions inside an arsenic-rich microbial ecosystem.</title>
        <authorList>
            <person name="Bertin P.N."/>
            <person name="Heinrich-Salmeron A."/>
            <person name="Pelletier E."/>
            <person name="Goulhen-Chollet F."/>
            <person name="Arsene-Ploetze F."/>
            <person name="Gallien S."/>
            <person name="Calteau A."/>
            <person name="Vallenet D."/>
            <person name="Casiot C."/>
            <person name="Chane-Woon-Ming B."/>
            <person name="Giloteaux L."/>
            <person name="Barakat M."/>
            <person name="Bonnefoy V."/>
            <person name="Bruneel O."/>
            <person name="Chandler M."/>
            <person name="Cleiss J."/>
            <person name="Duran R."/>
            <person name="Elbaz-Poulichet F."/>
            <person name="Fonknechten N."/>
            <person name="Lauga B."/>
            <person name="Mornico D."/>
            <person name="Ortet P."/>
            <person name="Schaeffer C."/>
            <person name="Siguier P."/>
            <person name="Alexander Thil Smith A."/>
            <person name="Van Dorsselaer A."/>
            <person name="Weissenbach J."/>
            <person name="Medigue C."/>
            <person name="Le Paslier D."/>
        </authorList>
    </citation>
    <scope>NUCLEOTIDE SEQUENCE</scope>
</reference>
<dbReference type="Gene3D" id="3.40.50.10810">
    <property type="entry name" value="Tandem AAA-ATPase domain"/>
    <property type="match status" value="1"/>
</dbReference>
<dbReference type="PANTHER" id="PTHR45766">
    <property type="entry name" value="DNA ANNEALING HELICASE AND ENDONUCLEASE ZRANB3 FAMILY MEMBER"/>
    <property type="match status" value="1"/>
</dbReference>
<dbReference type="Pfam" id="PF00271">
    <property type="entry name" value="Helicase_C"/>
    <property type="match status" value="1"/>
</dbReference>
<evidence type="ECO:0000256" key="2">
    <source>
        <dbReference type="ARBA" id="ARBA00022801"/>
    </source>
</evidence>
<dbReference type="InterPro" id="IPR057342">
    <property type="entry name" value="DEXDc_RapA"/>
</dbReference>
<evidence type="ECO:0000313" key="7">
    <source>
        <dbReference type="EMBL" id="CBI03211.1"/>
    </source>
</evidence>
<dbReference type="SMART" id="SM00490">
    <property type="entry name" value="HELICc"/>
    <property type="match status" value="1"/>
</dbReference>
<organism evidence="7">
    <name type="scientific">mine drainage metagenome</name>
    <dbReference type="NCBI Taxonomy" id="410659"/>
    <lineage>
        <taxon>unclassified sequences</taxon>
        <taxon>metagenomes</taxon>
        <taxon>ecological metagenomes</taxon>
    </lineage>
</organism>
<dbReference type="CDD" id="cd18011">
    <property type="entry name" value="DEXDc_RapA"/>
    <property type="match status" value="1"/>
</dbReference>
<dbReference type="InterPro" id="IPR038718">
    <property type="entry name" value="SNF2-like_sf"/>
</dbReference>
<evidence type="ECO:0000259" key="6">
    <source>
        <dbReference type="PROSITE" id="PS51194"/>
    </source>
</evidence>
<dbReference type="Gene3D" id="3.40.50.300">
    <property type="entry name" value="P-loop containing nucleotide triphosphate hydrolases"/>
    <property type="match status" value="1"/>
</dbReference>
<name>E6Q7N6_9ZZZZ</name>
<dbReference type="GO" id="GO:0016787">
    <property type="term" value="F:hydrolase activity"/>
    <property type="evidence" value="ECO:0007669"/>
    <property type="project" value="UniProtKB-KW"/>
</dbReference>
<feature type="domain" description="Helicase ATP-binding" evidence="5">
    <location>
        <begin position="132"/>
        <end position="318"/>
    </location>
</feature>
<dbReference type="InterPro" id="IPR027417">
    <property type="entry name" value="P-loop_NTPase"/>
</dbReference>
<protein>
    <submittedName>
        <fullName evidence="7">Putative helicase SNF2 family protein</fullName>
    </submittedName>
</protein>
<dbReference type="SMART" id="SM00487">
    <property type="entry name" value="DEXDc"/>
    <property type="match status" value="1"/>
</dbReference>
<dbReference type="SUPFAM" id="SSF52540">
    <property type="entry name" value="P-loop containing nucleoside triphosphate hydrolases"/>
    <property type="match status" value="2"/>
</dbReference>
<accession>E6Q7N6</accession>
<feature type="domain" description="Helicase C-terminal" evidence="6">
    <location>
        <begin position="500"/>
        <end position="675"/>
    </location>
</feature>
<dbReference type="EMBL" id="CABO01000051">
    <property type="protein sequence ID" value="CBI03211.1"/>
    <property type="molecule type" value="Genomic_DNA"/>
</dbReference>
<dbReference type="CDD" id="cd18793">
    <property type="entry name" value="SF2_C_SNF"/>
    <property type="match status" value="1"/>
</dbReference>
<dbReference type="InterPro" id="IPR001650">
    <property type="entry name" value="Helicase_C-like"/>
</dbReference>
<dbReference type="GO" id="GO:0004386">
    <property type="term" value="F:helicase activity"/>
    <property type="evidence" value="ECO:0007669"/>
    <property type="project" value="UniProtKB-KW"/>
</dbReference>
<keyword evidence="4" id="KW-0067">ATP-binding</keyword>
<dbReference type="InterPro" id="IPR049730">
    <property type="entry name" value="SNF2/RAD54-like_C"/>
</dbReference>
<evidence type="ECO:0000256" key="1">
    <source>
        <dbReference type="ARBA" id="ARBA00022741"/>
    </source>
</evidence>
<evidence type="ECO:0000256" key="4">
    <source>
        <dbReference type="ARBA" id="ARBA00022840"/>
    </source>
</evidence>
<comment type="caution">
    <text evidence="7">The sequence shown here is derived from an EMBL/GenBank/DDBJ whole genome shotgun (WGS) entry which is preliminary data.</text>
</comment>
<keyword evidence="3 7" id="KW-0347">Helicase</keyword>
<dbReference type="PROSITE" id="PS51194">
    <property type="entry name" value="HELICASE_CTER"/>
    <property type="match status" value="1"/>
</dbReference>
<dbReference type="PANTHER" id="PTHR45766:SF6">
    <property type="entry name" value="SWI_SNF-RELATED MATRIX-ASSOCIATED ACTIN-DEPENDENT REGULATOR OF CHROMATIN SUBFAMILY A-LIKE PROTEIN 1"/>
    <property type="match status" value="1"/>
</dbReference>
<evidence type="ECO:0000259" key="5">
    <source>
        <dbReference type="PROSITE" id="PS51192"/>
    </source>
</evidence>
<dbReference type="NCBIfam" id="NF038317">
    <property type="entry name" value="DISARM_DrmD"/>
    <property type="match status" value="1"/>
</dbReference>
<keyword evidence="2" id="KW-0378">Hydrolase</keyword>
<proteinExistence type="predicted"/>
<sequence>MLVAAAPVPEKGQLVSVRDRFWIVKAVVPSTLPLDVASGERRQHLVELSSVEDDGLGDELTVIWEIEPGTSIRETGSLPTPRAGEFDVPERLRTFLDAVRWGAIASADARTLQSPFRAGITIEDYQLDPVVRALEMARVNLLIADDVGLGKTIEAGLIIQELTLRHRVRTAWVLCPPSLCLKWKAEMENRFGLEFRIVDAEAVRLLRRERGLKANIFGHFPRLIVSFDWLKMDRPMRLLREHLPPDRNAYPRKIDMLVVDEAHQCAPAGKGTYARPSDRTTLLRYLAPHSEHRLFLSATPHNGYPISFTSLLELLDPQRFARGVKPDPLALQNAQIRRMKADIRALGPAADGRARFPERVLEKIEVAYPQGEREIHALLEEYARSRRAHAPSKQGANATDLITLLLKKRLFSSPAAFAHTLAAHMSSLLAQPREEDTDRLRDAFDRLNDDYETDEDREDAERDLLGRVASVSGPLDAAQRALLERMHAWAQSNAQRADEKARALIAQLRSFKDERVIIFTEYRDTQAWLHRLLVNEGLGGDRVRLLYGGMDAEERERIKAAFQSDPANDPVRILLATDTASEGIDLQRHCARMIHVEIPFNPNRLEQRNGRIDRHGQPQPKVFIYHFVGSGYSENAGTLDGDLDFLFRAATKLETIRQDLGSAGAILATEVENAMLGRSADLNKIQLPPRDSAGVLKAERELRERVDEMHQRVLSSIDELGITPDAIERVVQVGLELGRQSPLEPLALPPSHRGGAPLAAYAVPDLTRSWASACENLYHPVTGKRLPITFDNAGANEREDVVLAHLGHPLVMQAMRLLRAEIWARARDAKLARVTGRLVDDSNLAEPTVILDARLVIMGSDGYRLHEQLFTAGGRLGGRTGFARLNVGEVQRALAARGDEQIPRHHQEEIAAAWERLRDPVFAAMNARAAELHDRMMRMLAERATTEEASLRTVMMQLHAAISREIEAAEHGRSEQLSLFDATDSRERGQVNSDLAALARRLEEIPGEIARESERLRRRYEAPHDIAFPAALTFLVPRRFANAKLDLAGARRT</sequence>
<gene>
    <name evidence="7" type="ORF">CARN4_1369</name>
</gene>
<dbReference type="Pfam" id="PF00176">
    <property type="entry name" value="SNF2-rel_dom"/>
    <property type="match status" value="1"/>
</dbReference>
<dbReference type="GO" id="GO:0005524">
    <property type="term" value="F:ATP binding"/>
    <property type="evidence" value="ECO:0007669"/>
    <property type="project" value="UniProtKB-KW"/>
</dbReference>
<keyword evidence="1" id="KW-0547">Nucleotide-binding</keyword>
<dbReference type="AlphaFoldDB" id="E6Q7N6"/>